<dbReference type="STRING" id="123320.SAMN06309945_1309"/>
<name>A0A1T5J817_9MICO</name>
<evidence type="ECO:0000313" key="3">
    <source>
        <dbReference type="Proteomes" id="UP000190857"/>
    </source>
</evidence>
<evidence type="ECO:0000313" key="2">
    <source>
        <dbReference type="EMBL" id="SKC47393.1"/>
    </source>
</evidence>
<dbReference type="EMBL" id="FUZP01000001">
    <property type="protein sequence ID" value="SKC47393.1"/>
    <property type="molecule type" value="Genomic_DNA"/>
</dbReference>
<keyword evidence="1" id="KW-1133">Transmembrane helix</keyword>
<organism evidence="2 3">
    <name type="scientific">Okibacterium fritillariae</name>
    <dbReference type="NCBI Taxonomy" id="123320"/>
    <lineage>
        <taxon>Bacteria</taxon>
        <taxon>Bacillati</taxon>
        <taxon>Actinomycetota</taxon>
        <taxon>Actinomycetes</taxon>
        <taxon>Micrococcales</taxon>
        <taxon>Microbacteriaceae</taxon>
        <taxon>Okibacterium</taxon>
    </lineage>
</organism>
<proteinExistence type="predicted"/>
<keyword evidence="1" id="KW-0472">Membrane</keyword>
<dbReference type="RefSeq" id="WP_079727373.1">
    <property type="nucleotide sequence ID" value="NZ_FUZP01000001.1"/>
</dbReference>
<protein>
    <submittedName>
        <fullName evidence="2">Uncharacterized protein</fullName>
    </submittedName>
</protein>
<keyword evidence="1" id="KW-0812">Transmembrane</keyword>
<dbReference type="OrthoDB" id="5111541at2"/>
<gene>
    <name evidence="2" type="ORF">SAMN06309945_1309</name>
</gene>
<feature type="transmembrane region" description="Helical" evidence="1">
    <location>
        <begin position="12"/>
        <end position="30"/>
    </location>
</feature>
<sequence>MYDLDAFPGGRIVGGLVVMSMIAVVLFLFARTYRRSTAAGANRRFDTVEIPPDIPGSREFIVRDDKTGSSFQFIVLHDYARITRVLVPKRHEGAGAERDMFVEALKRSGGVQNWAWPVSTAEGQEFLVRLSHEFPQLRFVDGYGNRIGWQ</sequence>
<dbReference type="Proteomes" id="UP000190857">
    <property type="component" value="Unassembled WGS sequence"/>
</dbReference>
<keyword evidence="3" id="KW-1185">Reference proteome</keyword>
<reference evidence="2 3" key="1">
    <citation type="submission" date="2017-02" db="EMBL/GenBank/DDBJ databases">
        <authorList>
            <person name="Peterson S.W."/>
        </authorList>
    </citation>
    <scope>NUCLEOTIDE SEQUENCE [LARGE SCALE GENOMIC DNA]</scope>
    <source>
        <strain evidence="2 3">VKM Ac-2059</strain>
    </source>
</reference>
<evidence type="ECO:0000256" key="1">
    <source>
        <dbReference type="SAM" id="Phobius"/>
    </source>
</evidence>
<dbReference type="AlphaFoldDB" id="A0A1T5J817"/>
<accession>A0A1T5J817</accession>